<accession>A0A8X6IC59</accession>
<proteinExistence type="predicted"/>
<dbReference type="Proteomes" id="UP000887013">
    <property type="component" value="Unassembled WGS sequence"/>
</dbReference>
<name>A0A8X6IC59_NEPPI</name>
<dbReference type="AlphaFoldDB" id="A0A8X6IC59"/>
<organism evidence="1 2">
    <name type="scientific">Nephila pilipes</name>
    <name type="common">Giant wood spider</name>
    <name type="synonym">Nephila maculata</name>
    <dbReference type="NCBI Taxonomy" id="299642"/>
    <lineage>
        <taxon>Eukaryota</taxon>
        <taxon>Metazoa</taxon>
        <taxon>Ecdysozoa</taxon>
        <taxon>Arthropoda</taxon>
        <taxon>Chelicerata</taxon>
        <taxon>Arachnida</taxon>
        <taxon>Araneae</taxon>
        <taxon>Araneomorphae</taxon>
        <taxon>Entelegynae</taxon>
        <taxon>Araneoidea</taxon>
        <taxon>Nephilidae</taxon>
        <taxon>Nephila</taxon>
    </lineage>
</organism>
<reference evidence="1" key="1">
    <citation type="submission" date="2020-08" db="EMBL/GenBank/DDBJ databases">
        <title>Multicomponent nature underlies the extraordinary mechanical properties of spider dragline silk.</title>
        <authorList>
            <person name="Kono N."/>
            <person name="Nakamura H."/>
            <person name="Mori M."/>
            <person name="Yoshida Y."/>
            <person name="Ohtoshi R."/>
            <person name="Malay A.D."/>
            <person name="Moran D.A.P."/>
            <person name="Tomita M."/>
            <person name="Numata K."/>
            <person name="Arakawa K."/>
        </authorList>
    </citation>
    <scope>NUCLEOTIDE SEQUENCE</scope>
</reference>
<comment type="caution">
    <text evidence="1">The sequence shown here is derived from an EMBL/GenBank/DDBJ whole genome shotgun (WGS) entry which is preliminary data.</text>
</comment>
<evidence type="ECO:0000313" key="1">
    <source>
        <dbReference type="EMBL" id="GFS39852.1"/>
    </source>
</evidence>
<keyword evidence="2" id="KW-1185">Reference proteome</keyword>
<dbReference type="EMBL" id="BMAW01089438">
    <property type="protein sequence ID" value="GFS39852.1"/>
    <property type="molecule type" value="Genomic_DNA"/>
</dbReference>
<gene>
    <name evidence="1" type="ORF">NPIL_115151</name>
</gene>
<protein>
    <submittedName>
        <fullName evidence="1">Uncharacterized protein</fullName>
    </submittedName>
</protein>
<sequence>MAAQRSSILQRERELGAGKRNIYLSQPGKTTCDAFYLMDVFPLYRRFFNLCDSKTQPIRMRRIPGALYRMLGLHFKGKTEEVRNIALIEADTSYYNHSAILQAHFTPSSS</sequence>
<evidence type="ECO:0000313" key="2">
    <source>
        <dbReference type="Proteomes" id="UP000887013"/>
    </source>
</evidence>